<feature type="signal peptide" evidence="1">
    <location>
        <begin position="1"/>
        <end position="20"/>
    </location>
</feature>
<protein>
    <submittedName>
        <fullName evidence="3">PRC-barrel domain-containing protein</fullName>
    </submittedName>
</protein>
<dbReference type="InterPro" id="IPR027275">
    <property type="entry name" value="PRC-brl_dom"/>
</dbReference>
<dbReference type="PANTHER" id="PTHR36505">
    <property type="entry name" value="BLR1072 PROTEIN"/>
    <property type="match status" value="1"/>
</dbReference>
<keyword evidence="4" id="KW-1185">Reference proteome</keyword>
<name>A0A9X1FV57_9RHOB</name>
<evidence type="ECO:0000256" key="1">
    <source>
        <dbReference type="SAM" id="SignalP"/>
    </source>
</evidence>
<dbReference type="EMBL" id="JAHXDN010000002">
    <property type="protein sequence ID" value="MBW4707453.1"/>
    <property type="molecule type" value="Genomic_DNA"/>
</dbReference>
<keyword evidence="1" id="KW-0732">Signal</keyword>
<dbReference type="PANTHER" id="PTHR36505:SF1">
    <property type="entry name" value="BLR1072 PROTEIN"/>
    <property type="match status" value="1"/>
</dbReference>
<evidence type="ECO:0000313" key="4">
    <source>
        <dbReference type="Proteomes" id="UP001138661"/>
    </source>
</evidence>
<feature type="chain" id="PRO_5040906939" evidence="1">
    <location>
        <begin position="21"/>
        <end position="265"/>
    </location>
</feature>
<dbReference type="Proteomes" id="UP001138661">
    <property type="component" value="Unassembled WGS sequence"/>
</dbReference>
<comment type="caution">
    <text evidence="3">The sequence shown here is derived from an EMBL/GenBank/DDBJ whole genome shotgun (WGS) entry which is preliminary data.</text>
</comment>
<evidence type="ECO:0000313" key="3">
    <source>
        <dbReference type="EMBL" id="MBW4707453.1"/>
    </source>
</evidence>
<dbReference type="RefSeq" id="WP_219500333.1">
    <property type="nucleotide sequence ID" value="NZ_JAHXDN010000002.1"/>
</dbReference>
<sequence length="265" mass="28264">MKKLMASTATALVLSTAAFADAHSSAFFELTFDKAMHVSASDILGARVYVTETDLSATTTVEADGEKQWDDIGEINDIVLNREGSVESVIVGVGGFVGIGEKDVAIDMSELKFISDGEDADEYFLVVNASVANFEAAPAYEAPETSATETSAMGYDKREMLTAPSVERDGYSTVKADDLTTEDLTGARVYGPGDEDVGEIDQLLLTDAGKLDRAVIDVGGFLGLGERPVAVTFDELQIVRSEDGNVRVYIDASQKSLEGQPEYEG</sequence>
<feature type="domain" description="PRC-barrel" evidence="2">
    <location>
        <begin position="182"/>
        <end position="253"/>
    </location>
</feature>
<gene>
    <name evidence="3" type="ORF">KX928_06605</name>
</gene>
<accession>A0A9X1FV57</accession>
<dbReference type="Pfam" id="PF05239">
    <property type="entry name" value="PRC"/>
    <property type="match status" value="2"/>
</dbReference>
<evidence type="ECO:0000259" key="2">
    <source>
        <dbReference type="Pfam" id="PF05239"/>
    </source>
</evidence>
<dbReference type="AlphaFoldDB" id="A0A9X1FV57"/>
<feature type="domain" description="PRC-barrel" evidence="2">
    <location>
        <begin position="70"/>
        <end position="119"/>
    </location>
</feature>
<organism evidence="3 4">
    <name type="scientific">Roseobacter insulae</name>
    <dbReference type="NCBI Taxonomy" id="2859783"/>
    <lineage>
        <taxon>Bacteria</taxon>
        <taxon>Pseudomonadati</taxon>
        <taxon>Pseudomonadota</taxon>
        <taxon>Alphaproteobacteria</taxon>
        <taxon>Rhodobacterales</taxon>
        <taxon>Roseobacteraceae</taxon>
        <taxon>Roseobacter</taxon>
    </lineage>
</organism>
<proteinExistence type="predicted"/>
<reference evidence="3" key="1">
    <citation type="submission" date="2021-07" db="EMBL/GenBank/DDBJ databases">
        <title>Roseobacter insulae sp. nov., isolated from a tidal flat.</title>
        <authorList>
            <person name="Park S."/>
            <person name="Yoon J.-H."/>
        </authorList>
    </citation>
    <scope>NUCLEOTIDE SEQUENCE</scope>
    <source>
        <strain evidence="3">YSTF-M11</strain>
    </source>
</reference>